<feature type="compositionally biased region" description="Low complexity" evidence="1">
    <location>
        <begin position="19"/>
        <end position="59"/>
    </location>
</feature>
<dbReference type="GeneID" id="113935463"/>
<reference evidence="3" key="1">
    <citation type="submission" date="2025-08" db="UniProtKB">
        <authorList>
            <consortium name="RefSeq"/>
        </authorList>
    </citation>
    <scope>IDENTIFICATION</scope>
    <source>
        <tissue evidence="3">Blood</tissue>
    </source>
</reference>
<feature type="region of interest" description="Disordered" evidence="1">
    <location>
        <begin position="1"/>
        <end position="90"/>
    </location>
</feature>
<feature type="compositionally biased region" description="Basic and acidic residues" evidence="1">
    <location>
        <begin position="74"/>
        <end position="89"/>
    </location>
</feature>
<evidence type="ECO:0000256" key="1">
    <source>
        <dbReference type="SAM" id="MobiDB-lite"/>
    </source>
</evidence>
<evidence type="ECO:0000313" key="2">
    <source>
        <dbReference type="Proteomes" id="UP000515165"/>
    </source>
</evidence>
<protein>
    <submittedName>
        <fullName evidence="3">Translation initiation factor IF-2-like</fullName>
    </submittedName>
</protein>
<dbReference type="KEGG" id="zca:113935463"/>
<evidence type="ECO:0000313" key="3">
    <source>
        <dbReference type="RefSeq" id="XP_027473215.1"/>
    </source>
</evidence>
<feature type="compositionally biased region" description="Pro residues" evidence="1">
    <location>
        <begin position="60"/>
        <end position="70"/>
    </location>
</feature>
<organism evidence="2 3">
    <name type="scientific">Zalophus californianus</name>
    <name type="common">California sealion</name>
    <dbReference type="NCBI Taxonomy" id="9704"/>
    <lineage>
        <taxon>Eukaryota</taxon>
        <taxon>Metazoa</taxon>
        <taxon>Chordata</taxon>
        <taxon>Craniata</taxon>
        <taxon>Vertebrata</taxon>
        <taxon>Euteleostomi</taxon>
        <taxon>Mammalia</taxon>
        <taxon>Eutheria</taxon>
        <taxon>Laurasiatheria</taxon>
        <taxon>Carnivora</taxon>
        <taxon>Caniformia</taxon>
        <taxon>Pinnipedia</taxon>
        <taxon>Otariidae</taxon>
        <taxon>Zalophus</taxon>
    </lineage>
</organism>
<dbReference type="AlphaFoldDB" id="A0A6J2EVY8"/>
<proteinExistence type="predicted"/>
<feature type="compositionally biased region" description="Low complexity" evidence="1">
    <location>
        <begin position="1"/>
        <end position="12"/>
    </location>
</feature>
<keyword evidence="2" id="KW-1185">Reference proteome</keyword>
<accession>A0A6J2EVY8</accession>
<sequence>MAATAAAAAASASRRRSRPPGGDARGRGAARPEGAAPGEGAAAGEPRQAGARAGAKRCGPPAPARPPSRPGRPGSERSTPRDVRMRAADVRPGARKARIIIIPILKARRYEHLGLDRSSRRAAVVHAVRCRFPGGWSKHSRLYQTVREHADPQEGISCNLFQVVFLEPISWHEACL</sequence>
<dbReference type="RefSeq" id="XP_027473215.1">
    <property type="nucleotide sequence ID" value="XM_027617414.2"/>
</dbReference>
<name>A0A6J2EVY8_ZALCA</name>
<dbReference type="Proteomes" id="UP000515165">
    <property type="component" value="Chromosome 17"/>
</dbReference>
<gene>
    <name evidence="3" type="primary">LOC113935463</name>
</gene>